<keyword evidence="4" id="KW-1185">Reference proteome</keyword>
<evidence type="ECO:0000256" key="2">
    <source>
        <dbReference type="SAM" id="Phobius"/>
    </source>
</evidence>
<feature type="region of interest" description="Disordered" evidence="1">
    <location>
        <begin position="102"/>
        <end position="140"/>
    </location>
</feature>
<dbReference type="EMBL" id="PJZF01000028">
    <property type="protein sequence ID" value="PLR30988.1"/>
    <property type="molecule type" value="Genomic_DNA"/>
</dbReference>
<keyword evidence="2" id="KW-0812">Transmembrane</keyword>
<reference evidence="3 4" key="1">
    <citation type="submission" date="2017-12" db="EMBL/GenBank/DDBJ databases">
        <title>Characterization of six clinical isolates of Enterochimera gen. nov., a novel genus of the Yersiniaciae family and the three species Enterochimera arupensis sp. nov., Enterochimera coloradensis sp. nov, and Enterochimera californica sp. nov.</title>
        <authorList>
            <person name="Rossi A."/>
            <person name="Fisher M."/>
        </authorList>
    </citation>
    <scope>NUCLEOTIDE SEQUENCE [LARGE SCALE GENOMIC DNA]</scope>
    <source>
        <strain evidence="4">2015-Iso6</strain>
    </source>
</reference>
<dbReference type="OrthoDB" id="6505387at2"/>
<protein>
    <recommendedName>
        <fullName evidence="5">General secretion pathway protein GspB</fullName>
    </recommendedName>
</protein>
<sequence length="160" mass="17959">MSFRLYQAMRTRLQGSEPAKLSAPFKTTCIKAGHLLLWGGWIAFFTVQGAYLHIVWQSHHPETPPAQATPRDMDYTLSSVHYLFKTQPLPEARERDVIVDADFPDLPDDQAEAADLDEEDEVPFIDEASDSTTSKDEAIDPILKARVQQALAEIDEDDAT</sequence>
<organism evidence="3 4">
    <name type="scientific">Chimaeribacter californicus</name>
    <dbReference type="NCBI Taxonomy" id="2060067"/>
    <lineage>
        <taxon>Bacteria</taxon>
        <taxon>Pseudomonadati</taxon>
        <taxon>Pseudomonadota</taxon>
        <taxon>Gammaproteobacteria</taxon>
        <taxon>Enterobacterales</taxon>
        <taxon>Yersiniaceae</taxon>
        <taxon>Chimaeribacter</taxon>
    </lineage>
</organism>
<proteinExistence type="predicted"/>
<evidence type="ECO:0000313" key="4">
    <source>
        <dbReference type="Proteomes" id="UP000234240"/>
    </source>
</evidence>
<evidence type="ECO:0000313" key="3">
    <source>
        <dbReference type="EMBL" id="PLR30988.1"/>
    </source>
</evidence>
<feature type="transmembrane region" description="Helical" evidence="2">
    <location>
        <begin position="35"/>
        <end position="56"/>
    </location>
</feature>
<dbReference type="RefSeq" id="WP_101818372.1">
    <property type="nucleotide sequence ID" value="NZ_PJZF01000028.1"/>
</dbReference>
<evidence type="ECO:0008006" key="5">
    <source>
        <dbReference type="Google" id="ProtNLM"/>
    </source>
</evidence>
<evidence type="ECO:0000256" key="1">
    <source>
        <dbReference type="SAM" id="MobiDB-lite"/>
    </source>
</evidence>
<accession>A0A2N5DVE3</accession>
<comment type="caution">
    <text evidence="3">The sequence shown here is derived from an EMBL/GenBank/DDBJ whole genome shotgun (WGS) entry which is preliminary data.</text>
</comment>
<dbReference type="Proteomes" id="UP000234240">
    <property type="component" value="Unassembled WGS sequence"/>
</dbReference>
<name>A0A2N5DVE3_9GAMM</name>
<dbReference type="AlphaFoldDB" id="A0A2N5DVE3"/>
<gene>
    <name evidence="3" type="ORF">CYR55_21550</name>
</gene>
<feature type="compositionally biased region" description="Acidic residues" evidence="1">
    <location>
        <begin position="102"/>
        <end position="129"/>
    </location>
</feature>
<keyword evidence="2" id="KW-1133">Transmembrane helix</keyword>
<keyword evidence="2" id="KW-0472">Membrane</keyword>